<evidence type="ECO:0000313" key="3">
    <source>
        <dbReference type="Proteomes" id="UP000011776"/>
    </source>
</evidence>
<dbReference type="AlphaFoldDB" id="M3FWK7"/>
<keyword evidence="1" id="KW-1133">Transmembrane helix</keyword>
<proteinExistence type="predicted"/>
<sequence>MFYNFISKDSILYRLILCFGIGIGTVFGLSPFSFFSAGVFASISCIFLFFPSIELLFGKLSCGF</sequence>
<accession>M3FWK7</accession>
<protein>
    <submittedName>
        <fullName evidence="2">Uncharacterized protein</fullName>
    </submittedName>
</protein>
<dbReference type="EMBL" id="AFME02000143">
    <property type="protein sequence ID" value="EMG11819.1"/>
    <property type="molecule type" value="Genomic_DNA"/>
</dbReference>
<feature type="transmembrane region" description="Helical" evidence="1">
    <location>
        <begin position="12"/>
        <end position="29"/>
    </location>
</feature>
<reference evidence="2 3" key="1">
    <citation type="submission" date="2013-02" db="EMBL/GenBank/DDBJ databases">
        <authorList>
            <person name="Harkins D.M."/>
            <person name="Durkin A.S."/>
            <person name="Brinkac L.M."/>
            <person name="Haft D.H."/>
            <person name="Selengut J.D."/>
            <person name="Sanka R."/>
            <person name="DePew J."/>
            <person name="Purushe J."/>
            <person name="Tulsiani S.M."/>
            <person name="Graham G.C."/>
            <person name="Burns M.-A."/>
            <person name="Dohnt M.F."/>
            <person name="Smythe L.D."/>
            <person name="McKay D.B."/>
            <person name="Craig S.B."/>
            <person name="Vinetz J.M."/>
            <person name="Sutton G.G."/>
            <person name="Nierman W.C."/>
            <person name="Fouts D.E."/>
        </authorList>
    </citation>
    <scope>NUCLEOTIDE SEQUENCE [LARGE SCALE GENOMIC DNA]</scope>
    <source>
        <strain evidence="2 3">LT2186</strain>
    </source>
</reference>
<gene>
    <name evidence="2" type="ORF">LEP1GSC151_1131</name>
</gene>
<comment type="caution">
    <text evidence="2">The sequence shown here is derived from an EMBL/GenBank/DDBJ whole genome shotgun (WGS) entry which is preliminary data.</text>
</comment>
<keyword evidence="1" id="KW-0472">Membrane</keyword>
<evidence type="ECO:0000256" key="1">
    <source>
        <dbReference type="SAM" id="Phobius"/>
    </source>
</evidence>
<evidence type="ECO:0000313" key="2">
    <source>
        <dbReference type="EMBL" id="EMG11819.1"/>
    </source>
</evidence>
<dbReference type="BioCyc" id="LINT1001599:G11K9-616-MONOMER"/>
<name>M3FWK7_LEPIR</name>
<dbReference type="Proteomes" id="UP000011776">
    <property type="component" value="Unassembled WGS sequence"/>
</dbReference>
<keyword evidence="1" id="KW-0812">Transmembrane</keyword>
<organism evidence="2 3">
    <name type="scientific">Leptospira interrogans serovar Grippotyphosa str. LT2186</name>
    <dbReference type="NCBI Taxonomy" id="1001599"/>
    <lineage>
        <taxon>Bacteria</taxon>
        <taxon>Pseudomonadati</taxon>
        <taxon>Spirochaetota</taxon>
        <taxon>Spirochaetia</taxon>
        <taxon>Leptospirales</taxon>
        <taxon>Leptospiraceae</taxon>
        <taxon>Leptospira</taxon>
    </lineage>
</organism>
<feature type="transmembrane region" description="Helical" evidence="1">
    <location>
        <begin position="35"/>
        <end position="57"/>
    </location>
</feature>